<dbReference type="AlphaFoldDB" id="A0A8H3G0A5"/>
<comment type="caution">
    <text evidence="1">The sequence shown here is derived from an EMBL/GenBank/DDBJ whole genome shotgun (WGS) entry which is preliminary data.</text>
</comment>
<dbReference type="OrthoDB" id="408631at2759"/>
<proteinExistence type="predicted"/>
<name>A0A8H3G0A5_9LECA</name>
<keyword evidence="2" id="KW-1185">Reference proteome</keyword>
<protein>
    <submittedName>
        <fullName evidence="1">Carboxylesterase</fullName>
    </submittedName>
</protein>
<evidence type="ECO:0000313" key="2">
    <source>
        <dbReference type="Proteomes" id="UP000664534"/>
    </source>
</evidence>
<organism evidence="1 2">
    <name type="scientific">Imshaugia aleurites</name>
    <dbReference type="NCBI Taxonomy" id="172621"/>
    <lineage>
        <taxon>Eukaryota</taxon>
        <taxon>Fungi</taxon>
        <taxon>Dikarya</taxon>
        <taxon>Ascomycota</taxon>
        <taxon>Pezizomycotina</taxon>
        <taxon>Lecanoromycetes</taxon>
        <taxon>OSLEUM clade</taxon>
        <taxon>Lecanoromycetidae</taxon>
        <taxon>Lecanorales</taxon>
        <taxon>Lecanorineae</taxon>
        <taxon>Parmeliaceae</taxon>
        <taxon>Imshaugia</taxon>
    </lineage>
</organism>
<gene>
    <name evidence="1" type="primary">NCEH1</name>
    <name evidence="1" type="ORF">IMSHALPRED_010280</name>
</gene>
<sequence length="146" mass="16052">MATPSSILTTASRATLNSQIQDFLSQYPTLHLGGNGLLTKERRHDAKVFGVHSSKLELQASIGDVEFTTYRGPHGTILIKILYQNSGAEERKKGYTVGTVDEFENWLRIVAEESGCQACFPCQRPIHPTTMDDGGQSLLADLEILT</sequence>
<reference evidence="1" key="1">
    <citation type="submission" date="2021-03" db="EMBL/GenBank/DDBJ databases">
        <authorList>
            <person name="Tagirdzhanova G."/>
        </authorList>
    </citation>
    <scope>NUCLEOTIDE SEQUENCE</scope>
</reference>
<evidence type="ECO:0000313" key="1">
    <source>
        <dbReference type="EMBL" id="CAF9935591.1"/>
    </source>
</evidence>
<dbReference type="Proteomes" id="UP000664534">
    <property type="component" value="Unassembled WGS sequence"/>
</dbReference>
<accession>A0A8H3G0A5</accession>
<dbReference type="EMBL" id="CAJPDT010000085">
    <property type="protein sequence ID" value="CAF9935591.1"/>
    <property type="molecule type" value="Genomic_DNA"/>
</dbReference>